<accession>A0ABU6KF85</accession>
<evidence type="ECO:0000313" key="3">
    <source>
        <dbReference type="Proteomes" id="UP001335737"/>
    </source>
</evidence>
<dbReference type="InterPro" id="IPR025889">
    <property type="entry name" value="GSP17M-like_dom"/>
</dbReference>
<dbReference type="EMBL" id="JARZFX010000003">
    <property type="protein sequence ID" value="MEC5423818.1"/>
    <property type="molecule type" value="Genomic_DNA"/>
</dbReference>
<proteinExistence type="predicted"/>
<reference evidence="2 3" key="1">
    <citation type="journal article" date="2024" name="Int. J. Syst. Evol. Microbiol.">
        <title>Virgibacillus tibetensis sp. nov., isolated from salt lake on the Tibetan Plateau of China.</title>
        <authorList>
            <person name="Phurbu D."/>
            <person name="Liu Z.-X."/>
            <person name="Wang R."/>
            <person name="Zheng Y.-Y."/>
            <person name="Liu H.-C."/>
            <person name="Zhou Y.-G."/>
            <person name="Yu Y.-J."/>
            <person name="Li A.-H."/>
        </authorList>
    </citation>
    <scope>NUCLEOTIDE SEQUENCE [LARGE SCALE GENOMIC DNA]</scope>
    <source>
        <strain evidence="2 3">C22-A2</strain>
    </source>
</reference>
<evidence type="ECO:0000259" key="1">
    <source>
        <dbReference type="Pfam" id="PF11181"/>
    </source>
</evidence>
<dbReference type="RefSeq" id="WP_327607382.1">
    <property type="nucleotide sequence ID" value="NZ_JARZFX010000003.1"/>
</dbReference>
<feature type="domain" description="General stress protein 17M-like" evidence="1">
    <location>
        <begin position="7"/>
        <end position="107"/>
    </location>
</feature>
<comment type="caution">
    <text evidence="2">The sequence shown here is derived from an EMBL/GenBank/DDBJ whole genome shotgun (WGS) entry which is preliminary data.</text>
</comment>
<gene>
    <name evidence="2" type="ORF">QGM71_09975</name>
</gene>
<dbReference type="Pfam" id="PF11181">
    <property type="entry name" value="YflT"/>
    <property type="match status" value="1"/>
</dbReference>
<protein>
    <submittedName>
        <fullName evidence="2">General stress protein</fullName>
    </submittedName>
</protein>
<dbReference type="Proteomes" id="UP001335737">
    <property type="component" value="Unassembled WGS sequence"/>
</dbReference>
<evidence type="ECO:0000313" key="2">
    <source>
        <dbReference type="EMBL" id="MEC5423818.1"/>
    </source>
</evidence>
<name>A0ABU6KF85_9BACI</name>
<keyword evidence="3" id="KW-1185">Reference proteome</keyword>
<organism evidence="2 3">
    <name type="scientific">Virgibacillus tibetensis</name>
    <dbReference type="NCBI Taxonomy" id="3042313"/>
    <lineage>
        <taxon>Bacteria</taxon>
        <taxon>Bacillati</taxon>
        <taxon>Bacillota</taxon>
        <taxon>Bacilli</taxon>
        <taxon>Bacillales</taxon>
        <taxon>Bacillaceae</taxon>
        <taxon>Virgibacillus</taxon>
    </lineage>
</organism>
<sequence length="140" mass="15671">MGKEIFGPYQSKDDAINSVNGLELKGYKADSITIFTNQRHTKELKQRTDVKVESSISENGEENSPLDKLKRIFTNDSGSHPHLHDKLLNSSISDKQAKKYVDAIESGEILIIADNQLRMGHDSTSDTVTLEEAIIQRNDN</sequence>